<dbReference type="PROSITE" id="PS50011">
    <property type="entry name" value="PROTEIN_KINASE_DOM"/>
    <property type="match status" value="1"/>
</dbReference>
<keyword evidence="3" id="KW-1185">Reference proteome</keyword>
<evidence type="ECO:0000313" key="3">
    <source>
        <dbReference type="Proteomes" id="UP000237968"/>
    </source>
</evidence>
<evidence type="ECO:0000313" key="2">
    <source>
        <dbReference type="EMBL" id="PRP90459.1"/>
    </source>
</evidence>
<dbReference type="Proteomes" id="UP000237968">
    <property type="component" value="Unassembled WGS sequence"/>
</dbReference>
<dbReference type="PANTHER" id="PTHR44329">
    <property type="entry name" value="SERINE/THREONINE-PROTEIN KINASE TNNI3K-RELATED"/>
    <property type="match status" value="1"/>
</dbReference>
<dbReference type="OrthoDB" id="9801841at2"/>
<dbReference type="EMBL" id="PVNK01000281">
    <property type="protein sequence ID" value="PRP90459.1"/>
    <property type="molecule type" value="Genomic_DNA"/>
</dbReference>
<dbReference type="SMART" id="SM00220">
    <property type="entry name" value="S_TKc"/>
    <property type="match status" value="1"/>
</dbReference>
<reference evidence="2 3" key="1">
    <citation type="submission" date="2018-03" db="EMBL/GenBank/DDBJ databases">
        <title>Draft Genome Sequences of the Obligatory Marine Myxobacteria Enhygromyxa salina SWB005.</title>
        <authorList>
            <person name="Poehlein A."/>
            <person name="Moghaddam J.A."/>
            <person name="Harms H."/>
            <person name="Alanjari M."/>
            <person name="Koenig G.M."/>
            <person name="Daniel R."/>
            <person name="Schaeberle T.F."/>
        </authorList>
    </citation>
    <scope>NUCLEOTIDE SEQUENCE [LARGE SCALE GENOMIC DNA]</scope>
    <source>
        <strain evidence="2 3">SWB005</strain>
    </source>
</reference>
<dbReference type="PROSITE" id="PS00108">
    <property type="entry name" value="PROTEIN_KINASE_ST"/>
    <property type="match status" value="1"/>
</dbReference>
<keyword evidence="2" id="KW-0808">Transferase</keyword>
<protein>
    <submittedName>
        <fullName evidence="2">Serine/threonine-protein kinase PrkC</fullName>
        <ecNumber evidence="2">2.7.11.1</ecNumber>
    </submittedName>
</protein>
<dbReference type="GO" id="GO:0005524">
    <property type="term" value="F:ATP binding"/>
    <property type="evidence" value="ECO:0007669"/>
    <property type="project" value="InterPro"/>
</dbReference>
<dbReference type="RefSeq" id="WP_106395641.1">
    <property type="nucleotide sequence ID" value="NZ_PVNK01000281.1"/>
</dbReference>
<dbReference type="InterPro" id="IPR000719">
    <property type="entry name" value="Prot_kinase_dom"/>
</dbReference>
<feature type="domain" description="Protein kinase" evidence="1">
    <location>
        <begin position="45"/>
        <end position="295"/>
    </location>
</feature>
<accession>A0A2S9XC78</accession>
<dbReference type="AlphaFoldDB" id="A0A2S9XC78"/>
<dbReference type="InterPro" id="IPR008271">
    <property type="entry name" value="Ser/Thr_kinase_AS"/>
</dbReference>
<evidence type="ECO:0000259" key="1">
    <source>
        <dbReference type="PROSITE" id="PS50011"/>
    </source>
</evidence>
<organism evidence="2 3">
    <name type="scientific">Enhygromyxa salina</name>
    <dbReference type="NCBI Taxonomy" id="215803"/>
    <lineage>
        <taxon>Bacteria</taxon>
        <taxon>Pseudomonadati</taxon>
        <taxon>Myxococcota</taxon>
        <taxon>Polyangia</taxon>
        <taxon>Nannocystales</taxon>
        <taxon>Nannocystaceae</taxon>
        <taxon>Enhygromyxa</taxon>
    </lineage>
</organism>
<sequence length="313" mass="34588">MWGPRVPDARWLWSNRVLEVVGDHVDTELGEIAEELLAMKSQRRYLLLGIPGETHWARVFAAVDQLLACAVEVLRAAHDGKRCWRLIAEVQIMTRFDHPKLVRGYDVGGQDGWPYVVMELCDPDLETWAAGKPTTDVIARLVEAGRELEAMHGERIVHGDIKPENVLLADGVAKLADFGLAGPRGWSPRVRGTVGYIASEVGDGYRELSCDVFSFAATAWVTLLGRPPCGPPRTASTSAAAMVQFERVREGELELDGIDRRRPTSAIVKALRPALVPEPLDRPTLAEFLAQFESLTEPKGLLGRLRARAQGER</sequence>
<dbReference type="SUPFAM" id="SSF56112">
    <property type="entry name" value="Protein kinase-like (PK-like)"/>
    <property type="match status" value="1"/>
</dbReference>
<dbReference type="EC" id="2.7.11.1" evidence="2"/>
<proteinExistence type="predicted"/>
<comment type="caution">
    <text evidence="2">The sequence shown here is derived from an EMBL/GenBank/DDBJ whole genome shotgun (WGS) entry which is preliminary data.</text>
</comment>
<gene>
    <name evidence="2" type="primary">prkC_44</name>
    <name evidence="2" type="ORF">ENSA5_64730</name>
</gene>
<dbReference type="InterPro" id="IPR051681">
    <property type="entry name" value="Ser/Thr_Kinases-Pseudokinases"/>
</dbReference>
<dbReference type="PANTHER" id="PTHR44329:SF214">
    <property type="entry name" value="PROTEIN KINASE DOMAIN-CONTAINING PROTEIN"/>
    <property type="match status" value="1"/>
</dbReference>
<dbReference type="Pfam" id="PF00069">
    <property type="entry name" value="Pkinase"/>
    <property type="match status" value="1"/>
</dbReference>
<dbReference type="Gene3D" id="1.10.510.10">
    <property type="entry name" value="Transferase(Phosphotransferase) domain 1"/>
    <property type="match status" value="1"/>
</dbReference>
<keyword evidence="2" id="KW-0418">Kinase</keyword>
<dbReference type="InterPro" id="IPR011009">
    <property type="entry name" value="Kinase-like_dom_sf"/>
</dbReference>
<name>A0A2S9XC78_9BACT</name>
<dbReference type="GO" id="GO:0004674">
    <property type="term" value="F:protein serine/threonine kinase activity"/>
    <property type="evidence" value="ECO:0007669"/>
    <property type="project" value="UniProtKB-EC"/>
</dbReference>